<dbReference type="InterPro" id="IPR036737">
    <property type="entry name" value="OmpA-like_sf"/>
</dbReference>
<dbReference type="HOGENOM" id="CLU_696168_0_0_10"/>
<dbReference type="PANTHER" id="PTHR30329">
    <property type="entry name" value="STATOR ELEMENT OF FLAGELLAR MOTOR COMPLEX"/>
    <property type="match status" value="1"/>
</dbReference>
<organism evidence="7 8">
    <name type="scientific">Saprospira grandis (strain Lewin)</name>
    <dbReference type="NCBI Taxonomy" id="984262"/>
    <lineage>
        <taxon>Bacteria</taxon>
        <taxon>Pseudomonadati</taxon>
        <taxon>Bacteroidota</taxon>
        <taxon>Saprospiria</taxon>
        <taxon>Saprospirales</taxon>
        <taxon>Saprospiraceae</taxon>
        <taxon>Saprospira</taxon>
    </lineage>
</organism>
<gene>
    <name evidence="7" type="ordered locus">SGRA_3867</name>
</gene>
<keyword evidence="2 4" id="KW-0472">Membrane</keyword>
<dbReference type="InterPro" id="IPR006665">
    <property type="entry name" value="OmpA-like"/>
</dbReference>
<sequence length="396" mass="45262">MWKKYLFWPAFLALPFHLMAQAPEGSGPNLVPNPGFEKLRAKPPKDDLDGFKTFRYSVSDWSSPSLSTPDLKIVFPQTLKSAKRNNEIIDEPHSGYKMAAILTHNPKSERSSVYREYVQAKLTQTLRKGTEYYFEFWVCRAVRSKYVSNNIGLALSPTRLTKGKTWDPLTEIKPDFNVEEVINKDKREWVKYSGTFVSPNRSNWIILGNFFDNESTEMIEGSADPAGDFENAYYLIDDIMLCELNFKEEPPALPPPPPPKVGDVVKLDRIFFVTAKWGLLPESNEQLQEVIDLLNEYPSMEIAIHGHTDSRGDNSYNQRLSENRAKSVYNYLVQKGSVAPNRLSYKGFGESKPVADNNTAEGRQINRRVEFTVTKVDAENLEVEYETEVDPYTDED</sequence>
<dbReference type="KEGG" id="sgn:SGRA_3867"/>
<evidence type="ECO:0000256" key="2">
    <source>
        <dbReference type="ARBA" id="ARBA00023136"/>
    </source>
</evidence>
<dbReference type="EMBL" id="CP002831">
    <property type="protein sequence ID" value="AFC26583.1"/>
    <property type="molecule type" value="Genomic_DNA"/>
</dbReference>
<accession>H6L623</accession>
<evidence type="ECO:0000256" key="4">
    <source>
        <dbReference type="PROSITE-ProRule" id="PRU00473"/>
    </source>
</evidence>
<evidence type="ECO:0000256" key="5">
    <source>
        <dbReference type="SAM" id="SignalP"/>
    </source>
</evidence>
<dbReference type="OrthoDB" id="1491125at2"/>
<dbReference type="InterPro" id="IPR006664">
    <property type="entry name" value="OMP_bac"/>
</dbReference>
<keyword evidence="5" id="KW-0732">Signal</keyword>
<dbReference type="PANTHER" id="PTHR30329:SF21">
    <property type="entry name" value="LIPOPROTEIN YIAD-RELATED"/>
    <property type="match status" value="1"/>
</dbReference>
<evidence type="ECO:0000256" key="3">
    <source>
        <dbReference type="ARBA" id="ARBA00023237"/>
    </source>
</evidence>
<dbReference type="STRING" id="984262.SGRA_3867"/>
<dbReference type="AlphaFoldDB" id="H6L623"/>
<proteinExistence type="predicted"/>
<feature type="signal peptide" evidence="5">
    <location>
        <begin position="1"/>
        <end position="20"/>
    </location>
</feature>
<feature type="domain" description="OmpA-like" evidence="6">
    <location>
        <begin position="261"/>
        <end position="377"/>
    </location>
</feature>
<dbReference type="InterPro" id="IPR050330">
    <property type="entry name" value="Bact_OuterMem_StrucFunc"/>
</dbReference>
<dbReference type="RefSeq" id="WP_015694168.1">
    <property type="nucleotide sequence ID" value="NC_016940.1"/>
</dbReference>
<dbReference type="GO" id="GO:0009279">
    <property type="term" value="C:cell outer membrane"/>
    <property type="evidence" value="ECO:0007669"/>
    <property type="project" value="UniProtKB-SubCell"/>
</dbReference>
<keyword evidence="8" id="KW-1185">Reference proteome</keyword>
<dbReference type="Proteomes" id="UP000007519">
    <property type="component" value="Chromosome"/>
</dbReference>
<evidence type="ECO:0000313" key="8">
    <source>
        <dbReference type="Proteomes" id="UP000007519"/>
    </source>
</evidence>
<dbReference type="Gene3D" id="3.30.1330.60">
    <property type="entry name" value="OmpA-like domain"/>
    <property type="match status" value="1"/>
</dbReference>
<name>H6L623_SAPGL</name>
<dbReference type="PRINTS" id="PR01021">
    <property type="entry name" value="OMPADOMAIN"/>
</dbReference>
<feature type="chain" id="PRO_5003603962" evidence="5">
    <location>
        <begin position="21"/>
        <end position="396"/>
    </location>
</feature>
<evidence type="ECO:0000256" key="1">
    <source>
        <dbReference type="ARBA" id="ARBA00004442"/>
    </source>
</evidence>
<keyword evidence="3" id="KW-0998">Cell outer membrane</keyword>
<dbReference type="CDD" id="cd07185">
    <property type="entry name" value="OmpA_C-like"/>
    <property type="match status" value="1"/>
</dbReference>
<protein>
    <submittedName>
        <fullName evidence="7">OmpA/MotB protein</fullName>
    </submittedName>
</protein>
<dbReference type="Gene3D" id="2.60.120.260">
    <property type="entry name" value="Galactose-binding domain-like"/>
    <property type="match status" value="1"/>
</dbReference>
<evidence type="ECO:0000259" key="6">
    <source>
        <dbReference type="PROSITE" id="PS51123"/>
    </source>
</evidence>
<dbReference type="PROSITE" id="PS51123">
    <property type="entry name" value="OMPA_2"/>
    <property type="match status" value="1"/>
</dbReference>
<dbReference type="Pfam" id="PF00691">
    <property type="entry name" value="OmpA"/>
    <property type="match status" value="1"/>
</dbReference>
<dbReference type="eggNOG" id="COG2885">
    <property type="taxonomic scope" value="Bacteria"/>
</dbReference>
<comment type="subcellular location">
    <subcellularLocation>
        <location evidence="1">Cell outer membrane</location>
    </subcellularLocation>
</comment>
<dbReference type="SUPFAM" id="SSF103088">
    <property type="entry name" value="OmpA-like"/>
    <property type="match status" value="1"/>
</dbReference>
<evidence type="ECO:0000313" key="7">
    <source>
        <dbReference type="EMBL" id="AFC26583.1"/>
    </source>
</evidence>
<reference evidence="7 8" key="1">
    <citation type="journal article" date="2012" name="Stand. Genomic Sci.">
        <title>Complete genome sequencing and analysis of Saprospira grandis str. Lewin, a predatory marine bacterium.</title>
        <authorList>
            <person name="Saw J.H."/>
            <person name="Yuryev A."/>
            <person name="Kanbe M."/>
            <person name="Hou S."/>
            <person name="Young A.G."/>
            <person name="Aizawa S."/>
            <person name="Alam M."/>
        </authorList>
    </citation>
    <scope>NUCLEOTIDE SEQUENCE [LARGE SCALE GENOMIC DNA]</scope>
    <source>
        <strain evidence="7 8">Lewin</strain>
    </source>
</reference>